<comment type="caution">
    <text evidence="11">The sequence shown here is derived from an EMBL/GenBank/DDBJ whole genome shotgun (WGS) entry which is preliminary data.</text>
</comment>
<accession>A0AAD8YMT1</accession>
<feature type="transmembrane region" description="Helical" evidence="9">
    <location>
        <begin position="472"/>
        <end position="493"/>
    </location>
</feature>
<evidence type="ECO:0000256" key="1">
    <source>
        <dbReference type="ARBA" id="ARBA00004141"/>
    </source>
</evidence>
<evidence type="ECO:0000256" key="9">
    <source>
        <dbReference type="RuleBase" id="RU361189"/>
    </source>
</evidence>
<evidence type="ECO:0000256" key="2">
    <source>
        <dbReference type="ARBA" id="ARBA00007815"/>
    </source>
</evidence>
<dbReference type="Proteomes" id="UP001224775">
    <property type="component" value="Unassembled WGS sequence"/>
</dbReference>
<protein>
    <recommendedName>
        <fullName evidence="9">V-type proton ATPase subunit a</fullName>
    </recommendedName>
</protein>
<dbReference type="GO" id="GO:0033179">
    <property type="term" value="C:proton-transporting V-type ATPase, V0 domain"/>
    <property type="evidence" value="ECO:0007669"/>
    <property type="project" value="InterPro"/>
</dbReference>
<feature type="transmembrane region" description="Helical" evidence="9">
    <location>
        <begin position="505"/>
        <end position="525"/>
    </location>
</feature>
<dbReference type="GO" id="GO:0051117">
    <property type="term" value="F:ATPase binding"/>
    <property type="evidence" value="ECO:0007669"/>
    <property type="project" value="TreeGrafter"/>
</dbReference>
<evidence type="ECO:0000313" key="11">
    <source>
        <dbReference type="EMBL" id="KAK1748354.1"/>
    </source>
</evidence>
<dbReference type="InterPro" id="IPR002490">
    <property type="entry name" value="V-ATPase_116kDa_su"/>
</dbReference>
<gene>
    <name evidence="11" type="ORF">QTG54_000293</name>
</gene>
<evidence type="ECO:0000256" key="7">
    <source>
        <dbReference type="ARBA" id="ARBA00023065"/>
    </source>
</evidence>
<keyword evidence="4 9" id="KW-0813">Transport</keyword>
<proteinExistence type="inferred from homology"/>
<evidence type="ECO:0000313" key="12">
    <source>
        <dbReference type="Proteomes" id="UP001224775"/>
    </source>
</evidence>
<keyword evidence="7 9" id="KW-0406">Ion transport</keyword>
<comment type="similarity">
    <text evidence="2">Belongs to the replication factor A protein 2 family.</text>
</comment>
<feature type="domain" description="Replication protein A C-terminal" evidence="10">
    <location>
        <begin position="887"/>
        <end position="985"/>
    </location>
</feature>
<dbReference type="Gene3D" id="2.40.50.140">
    <property type="entry name" value="Nucleic acid-binding proteins"/>
    <property type="match status" value="1"/>
</dbReference>
<dbReference type="PANTHER" id="PTHR11629">
    <property type="entry name" value="VACUOLAR PROTON ATPASES"/>
    <property type="match status" value="1"/>
</dbReference>
<feature type="transmembrane region" description="Helical" evidence="9">
    <location>
        <begin position="343"/>
        <end position="368"/>
    </location>
</feature>
<dbReference type="Gene3D" id="1.10.10.10">
    <property type="entry name" value="Winged helix-like DNA-binding domain superfamily/Winged helix DNA-binding domain"/>
    <property type="match status" value="1"/>
</dbReference>
<keyword evidence="9" id="KW-0375">Hydrogen ion transport</keyword>
<feature type="transmembrane region" description="Helical" evidence="9">
    <location>
        <begin position="629"/>
        <end position="648"/>
    </location>
</feature>
<evidence type="ECO:0000256" key="6">
    <source>
        <dbReference type="ARBA" id="ARBA00022989"/>
    </source>
</evidence>
<keyword evidence="5 9" id="KW-0812">Transmembrane</keyword>
<dbReference type="InterPro" id="IPR036388">
    <property type="entry name" value="WH-like_DNA-bd_sf"/>
</dbReference>
<name>A0AAD8YMT1_9STRA</name>
<evidence type="ECO:0000259" key="10">
    <source>
        <dbReference type="Pfam" id="PF08784"/>
    </source>
</evidence>
<dbReference type="GO" id="GO:0007035">
    <property type="term" value="P:vacuolar acidification"/>
    <property type="evidence" value="ECO:0007669"/>
    <property type="project" value="TreeGrafter"/>
</dbReference>
<keyword evidence="6 9" id="KW-1133">Transmembrane helix</keyword>
<evidence type="ECO:0000256" key="4">
    <source>
        <dbReference type="ARBA" id="ARBA00022448"/>
    </source>
</evidence>
<feature type="transmembrane region" description="Helical" evidence="9">
    <location>
        <begin position="388"/>
        <end position="406"/>
    </location>
</feature>
<evidence type="ECO:0000256" key="3">
    <source>
        <dbReference type="ARBA" id="ARBA00009904"/>
    </source>
</evidence>
<dbReference type="SUPFAM" id="SSF46785">
    <property type="entry name" value="Winged helix' DNA-binding domain"/>
    <property type="match status" value="1"/>
</dbReference>
<dbReference type="Pfam" id="PF01496">
    <property type="entry name" value="V_ATPase_I"/>
    <property type="match status" value="3"/>
</dbReference>
<dbReference type="InterPro" id="IPR036390">
    <property type="entry name" value="WH_DNA-bd_sf"/>
</dbReference>
<dbReference type="AlphaFoldDB" id="A0AAD8YMT1"/>
<sequence>MSRWFRSEHMEYISLIVNEDAAHDCLADLGKLSAIQFTDLNPDLTPFQRRYLDTAGDIDTFLESSSGSGRAITAGGGDKKGTQLLESLEVELDGMKASSGLLAGAHDDEARDMDMRFSSITGVVSTEEKVRFERMIFRATRGNCYVRFAPIKQPITDPETGSLIEKCVFIVFFKSLSIETKLKKICDAFFAHRYSLPDMDDAPAVDRMLTENAQELVDSRTVLLKNQDTRFRLCQMLAQHTERWTWIVLREKAVYHTLNMFKADVSGMLRGEGWVISEHFEDVRMSVNRAHSDMDHSMPNYVDQVPKPWPTPPTHFTTNKFTYGYQEFVNTYGIPRYREANPALFTAATFPFLFGVMYGDIGHGLFLFSAGENDKAKLDEMTAGMHTGRYMMVMMGFFAVYAGFVYNDCFSLGLNLFGSRWVFSSDAPEEGEVAEMTGQFGDGDTVYPFGLDPMWHVASNELLFFNSFKMKLSVIFGIFQMFAGTCLRGINYIYFGKKLDFICEFIPMVAFASSLFVYMVILIFMKWSINWNSRMLSATCLDPNDAGWGSADYDGEWVACNGGGDGTCTPWGYECQGNDSLEDKCPLDFGGSGDGCQPPNLITSLINIALSPGNVDEPMYYGQAQMQNFLLLIAGISVPVLLLAKPYFLSKQMEANHHSAHDDDEEEEDHGMGEIIIHQAIETIEFVLGMAMLSTLNMNWFATFLGYGIFAGTTFGVLLMMDVLECFLHALRLHWVEFQNKFFSADGYDNQGGFGSQGTPSGQTKARRNYDEQTLIPDGRTLYMVKIVGCVRAHEQKSTNLTIEIEDGTGLVEVKTWMNEGDDCSAVANLRQECCQDYAFVRVIGQVKEFDGKRHIQATDIRLLGTKNEITFHLLEVAYSFDKYQKRKESGSGIGMGVGMGYGIGNMSMPKTMGANVSMDQGGGNTVNDAAIASIRNLGSQNDTGVNIHTIVQDLASQGYSEGEVRNAVSHLSNEGHIYSTIDENHFQFAE</sequence>
<evidence type="ECO:0000256" key="5">
    <source>
        <dbReference type="ARBA" id="ARBA00022692"/>
    </source>
</evidence>
<dbReference type="GO" id="GO:0016471">
    <property type="term" value="C:vacuolar proton-transporting V-type ATPase complex"/>
    <property type="evidence" value="ECO:0007669"/>
    <property type="project" value="TreeGrafter"/>
</dbReference>
<dbReference type="PANTHER" id="PTHR11629:SF63">
    <property type="entry name" value="V-TYPE PROTON ATPASE SUBUNIT A"/>
    <property type="match status" value="1"/>
</dbReference>
<dbReference type="Pfam" id="PF08784">
    <property type="entry name" value="RPA_C"/>
    <property type="match status" value="1"/>
</dbReference>
<reference evidence="11" key="1">
    <citation type="submission" date="2023-06" db="EMBL/GenBank/DDBJ databases">
        <title>Survivors Of The Sea: Transcriptome response of Skeletonema marinoi to long-term dormancy.</title>
        <authorList>
            <person name="Pinder M.I.M."/>
            <person name="Kourtchenko O."/>
            <person name="Robertson E.K."/>
            <person name="Larsson T."/>
            <person name="Maumus F."/>
            <person name="Osuna-Cruz C.M."/>
            <person name="Vancaester E."/>
            <person name="Stenow R."/>
            <person name="Vandepoele K."/>
            <person name="Ploug H."/>
            <person name="Bruchert V."/>
            <person name="Godhe A."/>
            <person name="Topel M."/>
        </authorList>
    </citation>
    <scope>NUCLEOTIDE SEQUENCE</scope>
    <source>
        <strain evidence="11">R05AC</strain>
    </source>
</reference>
<dbReference type="InterPro" id="IPR012340">
    <property type="entry name" value="NA-bd_OB-fold"/>
</dbReference>
<dbReference type="EMBL" id="JATAAI010000001">
    <property type="protein sequence ID" value="KAK1748354.1"/>
    <property type="molecule type" value="Genomic_DNA"/>
</dbReference>
<keyword evidence="12" id="KW-1185">Reference proteome</keyword>
<keyword evidence="8 9" id="KW-0472">Membrane</keyword>
<organism evidence="11 12">
    <name type="scientific">Skeletonema marinoi</name>
    <dbReference type="NCBI Taxonomy" id="267567"/>
    <lineage>
        <taxon>Eukaryota</taxon>
        <taxon>Sar</taxon>
        <taxon>Stramenopiles</taxon>
        <taxon>Ochrophyta</taxon>
        <taxon>Bacillariophyta</taxon>
        <taxon>Coscinodiscophyceae</taxon>
        <taxon>Thalassiosirophycidae</taxon>
        <taxon>Thalassiosirales</taxon>
        <taxon>Skeletonemataceae</taxon>
        <taxon>Skeletonema</taxon>
        <taxon>Skeletonema marinoi-dohrnii complex</taxon>
    </lineage>
</organism>
<comment type="subcellular location">
    <subcellularLocation>
        <location evidence="1">Membrane</location>
        <topology evidence="1">Multi-pass membrane protein</topology>
    </subcellularLocation>
</comment>
<feature type="transmembrane region" description="Helical" evidence="9">
    <location>
        <begin position="700"/>
        <end position="724"/>
    </location>
</feature>
<dbReference type="CDD" id="cd04478">
    <property type="entry name" value="RPA2_DBD_D"/>
    <property type="match status" value="1"/>
</dbReference>
<comment type="similarity">
    <text evidence="3 9">Belongs to the V-ATPase 116 kDa subunit family.</text>
</comment>
<dbReference type="InterPro" id="IPR014892">
    <property type="entry name" value="RPA_C"/>
</dbReference>
<dbReference type="GO" id="GO:0046961">
    <property type="term" value="F:proton-transporting ATPase activity, rotational mechanism"/>
    <property type="evidence" value="ECO:0007669"/>
    <property type="project" value="InterPro"/>
</dbReference>
<dbReference type="SUPFAM" id="SSF50249">
    <property type="entry name" value="Nucleic acid-binding proteins"/>
    <property type="match status" value="1"/>
</dbReference>
<evidence type="ECO:0000256" key="8">
    <source>
        <dbReference type="ARBA" id="ARBA00023136"/>
    </source>
</evidence>
<comment type="function">
    <text evidence="9">Essential component of the vacuolar proton pump (V-ATPase), a multimeric enzyme that catalyzes the translocation of protons across the membranes. Required for assembly and activity of the V-ATPase.</text>
</comment>